<dbReference type="SUPFAM" id="SSF54211">
    <property type="entry name" value="Ribosomal protein S5 domain 2-like"/>
    <property type="match status" value="1"/>
</dbReference>
<dbReference type="GO" id="GO:0005524">
    <property type="term" value="F:ATP binding"/>
    <property type="evidence" value="ECO:0007669"/>
    <property type="project" value="UniProtKB-KW"/>
</dbReference>
<sequence>MELAIIHSRACVGVEAPEVTVEVHISNGMPGFSLVGLPETTVKESKDRVRSAILNSNFEFPAKRITVNLAPADLPKEGGRFDLPIALGILAASQQIAVNKLEGHEFVGELALSGELRRVKGVLPAALACMKQDRRLVVPNDNGDQAALVGQGTHKSAATLLEVCADLCGQQTMSLFTSSNPPQAKPNERDLQDIIGQQQGKRALEIAAAGSHNLLFLGPPGTGKTMLASRLCDLLPEMSDDEALESASVASLTDIEINHHNWKARPFRSPHHSSSMAALVGGGSIPRPGEISLAHNGLLFLDEMPEFDRKVLDSLREPLESGEIIISRAAGKTRFPARFQLVGALNPSPTGYYEGSQTRTNPQIILRYLSRLSGPLLDRFDMSIEIPSLPKGTLSQGGDRGETTEAVKQRVLQARQLMLTRNGKVNALLSSREIETFCRLEKADAEFLEHALHQLGLSVRAYHRILKVARTIADLAQSECISKAHLAEALGYRNMDRLLKQLTAQAV</sequence>
<dbReference type="Pfam" id="PF01078">
    <property type="entry name" value="Mg_chelatase"/>
    <property type="match status" value="1"/>
</dbReference>
<evidence type="ECO:0000256" key="1">
    <source>
        <dbReference type="ARBA" id="ARBA00006354"/>
    </source>
</evidence>
<evidence type="ECO:0000313" key="6">
    <source>
        <dbReference type="Proteomes" id="UP000094070"/>
    </source>
</evidence>
<dbReference type="SMART" id="SM00382">
    <property type="entry name" value="AAA"/>
    <property type="match status" value="1"/>
</dbReference>
<evidence type="ECO:0000259" key="4">
    <source>
        <dbReference type="PROSITE" id="PS50051"/>
    </source>
</evidence>
<proteinExistence type="inferred from homology"/>
<keyword evidence="6" id="KW-1185">Reference proteome</keyword>
<dbReference type="NCBIfam" id="NF007365">
    <property type="entry name" value="PRK09862.1"/>
    <property type="match status" value="1"/>
</dbReference>
<dbReference type="PANTHER" id="PTHR32039">
    <property type="entry name" value="MAGNESIUM-CHELATASE SUBUNIT CHLI"/>
    <property type="match status" value="1"/>
</dbReference>
<accession>A0A1E5E311</accession>
<keyword evidence="2" id="KW-0547">Nucleotide-binding</keyword>
<dbReference type="Pfam" id="PF13335">
    <property type="entry name" value="Mg_chelatase_C"/>
    <property type="match status" value="1"/>
</dbReference>
<dbReference type="eggNOG" id="COG0606">
    <property type="taxonomic scope" value="Bacteria"/>
</dbReference>
<dbReference type="InterPro" id="IPR027417">
    <property type="entry name" value="P-loop_NTPase"/>
</dbReference>
<dbReference type="PANTHER" id="PTHR32039:SF7">
    <property type="entry name" value="COMPETENCE PROTEIN COMM"/>
    <property type="match status" value="1"/>
</dbReference>
<dbReference type="NCBIfam" id="TIGR00368">
    <property type="entry name" value="YifB family Mg chelatase-like AAA ATPase"/>
    <property type="match status" value="1"/>
</dbReference>
<comment type="caution">
    <text evidence="5">The sequence shown here is derived from an EMBL/GenBank/DDBJ whole genome shotgun (WGS) entry which is preliminary data.</text>
</comment>
<dbReference type="InterPro" id="IPR020568">
    <property type="entry name" value="Ribosomal_Su5_D2-typ_SF"/>
</dbReference>
<comment type="similarity">
    <text evidence="1">Belongs to the Mg-chelatase subunits D/I family. ComM subfamily.</text>
</comment>
<dbReference type="InterPro" id="IPR045006">
    <property type="entry name" value="CHLI-like"/>
</dbReference>
<protein>
    <submittedName>
        <fullName evidence="5">ATP-dependent protease</fullName>
    </submittedName>
</protein>
<dbReference type="GO" id="GO:0008233">
    <property type="term" value="F:peptidase activity"/>
    <property type="evidence" value="ECO:0007669"/>
    <property type="project" value="UniProtKB-KW"/>
</dbReference>
<name>A0A1E5E311_9VIBR</name>
<organism evidence="5 6">
    <name type="scientific">Vibrio rumoiensis 1S-45</name>
    <dbReference type="NCBI Taxonomy" id="1188252"/>
    <lineage>
        <taxon>Bacteria</taxon>
        <taxon>Pseudomonadati</taxon>
        <taxon>Pseudomonadota</taxon>
        <taxon>Gammaproteobacteria</taxon>
        <taxon>Vibrionales</taxon>
        <taxon>Vibrionaceae</taxon>
        <taxon>Vibrio</taxon>
    </lineage>
</organism>
<evidence type="ECO:0000256" key="2">
    <source>
        <dbReference type="ARBA" id="ARBA00022741"/>
    </source>
</evidence>
<dbReference type="InterPro" id="IPR000523">
    <property type="entry name" value="Mg_chelatse_chII-like_cat_dom"/>
</dbReference>
<dbReference type="Proteomes" id="UP000094070">
    <property type="component" value="Unassembled WGS sequence"/>
</dbReference>
<dbReference type="OrthoDB" id="9813147at2"/>
<dbReference type="Gene3D" id="3.40.50.300">
    <property type="entry name" value="P-loop containing nucleotide triphosphate hydrolases"/>
    <property type="match status" value="1"/>
</dbReference>
<gene>
    <name evidence="5" type="ORF">A1QC_07200</name>
</gene>
<dbReference type="SUPFAM" id="SSF52540">
    <property type="entry name" value="P-loop containing nucleoside triphosphate hydrolases"/>
    <property type="match status" value="1"/>
</dbReference>
<dbReference type="InterPro" id="IPR025158">
    <property type="entry name" value="Mg_chelat-rel_C"/>
</dbReference>
<reference evidence="5 6" key="1">
    <citation type="journal article" date="2012" name="Science">
        <title>Ecological populations of bacteria act as socially cohesive units of antibiotic production and resistance.</title>
        <authorList>
            <person name="Cordero O.X."/>
            <person name="Wildschutte H."/>
            <person name="Kirkup B."/>
            <person name="Proehl S."/>
            <person name="Ngo L."/>
            <person name="Hussain F."/>
            <person name="Le Roux F."/>
            <person name="Mincer T."/>
            <person name="Polz M.F."/>
        </authorList>
    </citation>
    <scope>NUCLEOTIDE SEQUENCE [LARGE SCALE GENOMIC DNA]</scope>
    <source>
        <strain evidence="5 6">1S-45</strain>
    </source>
</reference>
<dbReference type="CDD" id="cd00009">
    <property type="entry name" value="AAA"/>
    <property type="match status" value="1"/>
</dbReference>
<dbReference type="PRINTS" id="PR01657">
    <property type="entry name" value="MCMFAMILY"/>
</dbReference>
<dbReference type="RefSeq" id="WP_017024237.1">
    <property type="nucleotide sequence ID" value="NZ_AJYK02000052.1"/>
</dbReference>
<dbReference type="InterPro" id="IPR014721">
    <property type="entry name" value="Ribsml_uS5_D2-typ_fold_subgr"/>
</dbReference>
<dbReference type="GO" id="GO:0003677">
    <property type="term" value="F:DNA binding"/>
    <property type="evidence" value="ECO:0007669"/>
    <property type="project" value="InterPro"/>
</dbReference>
<dbReference type="Gene3D" id="3.30.230.10">
    <property type="match status" value="1"/>
</dbReference>
<keyword evidence="5" id="KW-0645">Protease</keyword>
<dbReference type="STRING" id="1188252.A1QC_07200"/>
<dbReference type="Pfam" id="PF13541">
    <property type="entry name" value="ChlI"/>
    <property type="match status" value="1"/>
</dbReference>
<keyword evidence="5" id="KW-0378">Hydrolase</keyword>
<dbReference type="InterPro" id="IPR001208">
    <property type="entry name" value="MCM_dom"/>
</dbReference>
<dbReference type="EMBL" id="AJYK02000052">
    <property type="protein sequence ID" value="OEF26054.1"/>
    <property type="molecule type" value="Genomic_DNA"/>
</dbReference>
<dbReference type="GO" id="GO:0006508">
    <property type="term" value="P:proteolysis"/>
    <property type="evidence" value="ECO:0007669"/>
    <property type="project" value="UniProtKB-KW"/>
</dbReference>
<evidence type="ECO:0000313" key="5">
    <source>
        <dbReference type="EMBL" id="OEF26054.1"/>
    </source>
</evidence>
<dbReference type="AlphaFoldDB" id="A0A1E5E311"/>
<keyword evidence="3" id="KW-0067">ATP-binding</keyword>
<dbReference type="PROSITE" id="PS50051">
    <property type="entry name" value="MCM_2"/>
    <property type="match status" value="1"/>
</dbReference>
<evidence type="ECO:0000256" key="3">
    <source>
        <dbReference type="ARBA" id="ARBA00022840"/>
    </source>
</evidence>
<dbReference type="InterPro" id="IPR004482">
    <property type="entry name" value="Mg_chelat-rel"/>
</dbReference>
<dbReference type="InterPro" id="IPR003593">
    <property type="entry name" value="AAA+_ATPase"/>
</dbReference>
<feature type="domain" description="MCM C-terminal AAA(+) ATPase" evidence="4">
    <location>
        <begin position="289"/>
        <end position="382"/>
    </location>
</feature>